<evidence type="ECO:0000256" key="4">
    <source>
        <dbReference type="ARBA" id="ARBA00023125"/>
    </source>
</evidence>
<feature type="domain" description="DNA mismatch repair proteins mutS family" evidence="6">
    <location>
        <begin position="795"/>
        <end position="811"/>
    </location>
</feature>
<dbReference type="CDD" id="cd03281">
    <property type="entry name" value="ABC_MSH5_euk"/>
    <property type="match status" value="1"/>
</dbReference>
<evidence type="ECO:0000256" key="1">
    <source>
        <dbReference type="ARBA" id="ARBA00006271"/>
    </source>
</evidence>
<dbReference type="Proteomes" id="UP001629113">
    <property type="component" value="Unassembled WGS sequence"/>
</dbReference>
<keyword evidence="2" id="KW-0547">Nucleotide-binding</keyword>
<dbReference type="InterPro" id="IPR027417">
    <property type="entry name" value="P-loop_NTPase"/>
</dbReference>
<dbReference type="InterPro" id="IPR000432">
    <property type="entry name" value="DNA_mismatch_repair_MutS_C"/>
</dbReference>
<feature type="compositionally biased region" description="Low complexity" evidence="5">
    <location>
        <begin position="16"/>
        <end position="52"/>
    </location>
</feature>
<keyword evidence="4" id="KW-0238">DNA-binding</keyword>
<feature type="region of interest" description="Disordered" evidence="5">
    <location>
        <begin position="70"/>
        <end position="100"/>
    </location>
</feature>
<gene>
    <name evidence="7" type="ORF">PVAG01_07187</name>
</gene>
<dbReference type="Gene3D" id="1.10.1420.10">
    <property type="match status" value="1"/>
</dbReference>
<evidence type="ECO:0000259" key="6">
    <source>
        <dbReference type="PROSITE" id="PS00486"/>
    </source>
</evidence>
<evidence type="ECO:0000313" key="8">
    <source>
        <dbReference type="Proteomes" id="UP001629113"/>
    </source>
</evidence>
<feature type="compositionally biased region" description="Basic residues" evidence="5">
    <location>
        <begin position="1"/>
        <end position="10"/>
    </location>
</feature>
<keyword evidence="8" id="KW-1185">Reference proteome</keyword>
<dbReference type="PROSITE" id="PS00486">
    <property type="entry name" value="DNA_MISMATCH_REPAIR_2"/>
    <property type="match status" value="1"/>
</dbReference>
<dbReference type="SUPFAM" id="SSF52540">
    <property type="entry name" value="P-loop containing nucleoside triphosphate hydrolases"/>
    <property type="match status" value="1"/>
</dbReference>
<comment type="similarity">
    <text evidence="1">Belongs to the DNA mismatch repair MutS family.</text>
</comment>
<comment type="caution">
    <text evidence="7">The sequence shown here is derived from an EMBL/GenBank/DDBJ whole genome shotgun (WGS) entry which is preliminary data.</text>
</comment>
<dbReference type="SMART" id="SM00533">
    <property type="entry name" value="MUTSd"/>
    <property type="match status" value="1"/>
</dbReference>
<evidence type="ECO:0000256" key="5">
    <source>
        <dbReference type="SAM" id="MobiDB-lite"/>
    </source>
</evidence>
<dbReference type="Gene3D" id="3.40.50.300">
    <property type="entry name" value="P-loop containing nucleotide triphosphate hydrolases"/>
    <property type="match status" value="1"/>
</dbReference>
<dbReference type="SUPFAM" id="SSF48334">
    <property type="entry name" value="DNA repair protein MutS, domain III"/>
    <property type="match status" value="1"/>
</dbReference>
<feature type="compositionally biased region" description="Basic and acidic residues" evidence="5">
    <location>
        <begin position="84"/>
        <end position="98"/>
    </location>
</feature>
<name>A0ABR4PC55_9HELO</name>
<dbReference type="InterPro" id="IPR007696">
    <property type="entry name" value="DNA_mismatch_repair_MutS_core"/>
</dbReference>
<reference evidence="7 8" key="1">
    <citation type="submission" date="2024-06" db="EMBL/GenBank/DDBJ databases">
        <title>Complete genome of Phlyctema vagabunda strain 19-DSS-EL-015.</title>
        <authorList>
            <person name="Fiorenzani C."/>
        </authorList>
    </citation>
    <scope>NUCLEOTIDE SEQUENCE [LARGE SCALE GENOMIC DNA]</scope>
    <source>
        <strain evidence="7 8">19-DSS-EL-015</strain>
    </source>
</reference>
<dbReference type="EMBL" id="JBFCZG010000006">
    <property type="protein sequence ID" value="KAL3420742.1"/>
    <property type="molecule type" value="Genomic_DNA"/>
</dbReference>
<dbReference type="SMART" id="SM00534">
    <property type="entry name" value="MUTSac"/>
    <property type="match status" value="1"/>
</dbReference>
<evidence type="ECO:0000256" key="2">
    <source>
        <dbReference type="ARBA" id="ARBA00022741"/>
    </source>
</evidence>
<protein>
    <submittedName>
        <fullName evidence="7">MutS domain V</fullName>
    </submittedName>
</protein>
<proteinExistence type="inferred from homology"/>
<dbReference type="PANTHER" id="PTHR11361">
    <property type="entry name" value="DNA MISMATCH REPAIR PROTEIN MUTS FAMILY MEMBER"/>
    <property type="match status" value="1"/>
</dbReference>
<organism evidence="7 8">
    <name type="scientific">Phlyctema vagabunda</name>
    <dbReference type="NCBI Taxonomy" id="108571"/>
    <lineage>
        <taxon>Eukaryota</taxon>
        <taxon>Fungi</taxon>
        <taxon>Dikarya</taxon>
        <taxon>Ascomycota</taxon>
        <taxon>Pezizomycotina</taxon>
        <taxon>Leotiomycetes</taxon>
        <taxon>Helotiales</taxon>
        <taxon>Dermateaceae</taxon>
        <taxon>Phlyctema</taxon>
    </lineage>
</organism>
<feature type="region of interest" description="Disordered" evidence="5">
    <location>
        <begin position="1"/>
        <end position="56"/>
    </location>
</feature>
<evidence type="ECO:0000313" key="7">
    <source>
        <dbReference type="EMBL" id="KAL3420742.1"/>
    </source>
</evidence>
<dbReference type="Pfam" id="PF00488">
    <property type="entry name" value="MutS_V"/>
    <property type="match status" value="1"/>
</dbReference>
<sequence length="975" mass="107707">MAFRHKRRQTGKTTYSRSARPSNSRSASGSSRGGTSKWTSTQGSSQAASSQTLPRISQQNRLSLRADFAANNLARPPPPATPEAADRAETEDEVRVREDEDGANEIIMAVDMKRGCFGCAFYVANEEKLSMLEDVKKASMEIVETLKLHVQPTTILISSRSDEDLEQYLKRDARRIDRDEGDNNIFGLYQLESRAAADFSYPTAKHKLANLALPLHGAPSMGYMTPGDLIGEQVSEGEMGGMGVEGRLLRLAASIDFGSQLTIGCSGAILSYLSRRRAASFLPRDEAALAAFRVNSVDMFALPDIMFVNADTLVSLQIIQAESHPNSHMQGPTQSTSGAKESLSVFGLFHHHAHTPQGKIRLRQLFLRPSTDLSIIRERHQSIDVLLQPENSNALLKLSQSLRGIKDIRTVVIHLRKGTNSGNRAGYNHGMWGTLVRFTESVLEVVEGLRELESDQSLVIINKFTDVRPPVIHGIYQMITDVVDFRKSKEQHRTAVLQGVDAELDACKRDYDGMDAFLTEVSKQVLDELPDWAPQYVQNCIFYPQVGFLTAVCLDPETGRGRYEGEGLENDIWTKYFTTNDMGYYKNRRMIQMDERFGDMYGEICDKEIIIIHELAVRVLECEEHLTLASDLCGELDSLVALALGAQRENLVKPQMSPKNVLSIEEGRHLLQVKTTGNFVANGCVLVGGDGNEEERNDPTLSELSESIDGIEGPSMLVMTGPNYSGKSVYLKQMALIVYLAHIGSYVPAQTAVVGLTDRIFTRIATRESVSRNQSAFMIDLQQVALAIGSSTRRSLIIIDEFGKGTNAADGAGLACALFEYLLGLGCDRPKVIAATHFHEIFENGYLDSRLSLSFGHMEISLDPEAEIVEDQVTYLYNFVPGRSTSSFGTCCASNNGIDPAIVERAEQLILLAARGEDLMTICAEVTEEESRELEAAENIARQFLDQDLPLPGDQAYSVLDVRSMLQGILDVKKE</sequence>
<dbReference type="Pfam" id="PF05192">
    <property type="entry name" value="MutS_III"/>
    <property type="match status" value="1"/>
</dbReference>
<keyword evidence="3" id="KW-0067">ATP-binding</keyword>
<dbReference type="InterPro" id="IPR045076">
    <property type="entry name" value="MutS"/>
</dbReference>
<accession>A0ABR4PC55</accession>
<evidence type="ECO:0000256" key="3">
    <source>
        <dbReference type="ARBA" id="ARBA00022840"/>
    </source>
</evidence>
<dbReference type="PANTHER" id="PTHR11361:SF20">
    <property type="entry name" value="MUTS PROTEIN HOMOLOG 5"/>
    <property type="match status" value="1"/>
</dbReference>
<dbReference type="InterPro" id="IPR036187">
    <property type="entry name" value="DNA_mismatch_repair_MutS_sf"/>
</dbReference>